<feature type="transmembrane region" description="Helical" evidence="1">
    <location>
        <begin position="20"/>
        <end position="45"/>
    </location>
</feature>
<keyword evidence="1" id="KW-0812">Transmembrane</keyword>
<sequence length="104" mass="12085">MMIPSQSFTYSKHFFACDSSLLSLTLNSIIGYLVNCFVHLFRYICIRRSTFFKHPQLFSFLISDKVFYIVFTGSFQLLSGFRLYLTGSFIEVLHHLLVNTVLVP</sequence>
<keyword evidence="1" id="KW-1133">Transmembrane helix</keyword>
<name>A0A1I7X5J7_HETBA</name>
<evidence type="ECO:0000313" key="3">
    <source>
        <dbReference type="WBParaSite" id="Hba_12693"/>
    </source>
</evidence>
<organism evidence="2 3">
    <name type="scientific">Heterorhabditis bacteriophora</name>
    <name type="common">Entomopathogenic nematode worm</name>
    <dbReference type="NCBI Taxonomy" id="37862"/>
    <lineage>
        <taxon>Eukaryota</taxon>
        <taxon>Metazoa</taxon>
        <taxon>Ecdysozoa</taxon>
        <taxon>Nematoda</taxon>
        <taxon>Chromadorea</taxon>
        <taxon>Rhabditida</taxon>
        <taxon>Rhabditina</taxon>
        <taxon>Rhabditomorpha</taxon>
        <taxon>Strongyloidea</taxon>
        <taxon>Heterorhabditidae</taxon>
        <taxon>Heterorhabditis</taxon>
    </lineage>
</organism>
<accession>A0A1I7X5J7</accession>
<evidence type="ECO:0000256" key="1">
    <source>
        <dbReference type="SAM" id="Phobius"/>
    </source>
</evidence>
<evidence type="ECO:0000313" key="2">
    <source>
        <dbReference type="Proteomes" id="UP000095283"/>
    </source>
</evidence>
<keyword evidence="1" id="KW-0472">Membrane</keyword>
<keyword evidence="2" id="KW-1185">Reference proteome</keyword>
<dbReference type="AlphaFoldDB" id="A0A1I7X5J7"/>
<dbReference type="WBParaSite" id="Hba_12693">
    <property type="protein sequence ID" value="Hba_12693"/>
    <property type="gene ID" value="Hba_12693"/>
</dbReference>
<reference evidence="3" key="1">
    <citation type="submission" date="2016-11" db="UniProtKB">
        <authorList>
            <consortium name="WormBaseParasite"/>
        </authorList>
    </citation>
    <scope>IDENTIFICATION</scope>
</reference>
<proteinExistence type="predicted"/>
<dbReference type="Proteomes" id="UP000095283">
    <property type="component" value="Unplaced"/>
</dbReference>
<protein>
    <submittedName>
        <fullName evidence="3">7TM_GPCR_Srx domain-containing protein</fullName>
    </submittedName>
</protein>
<feature type="transmembrane region" description="Helical" evidence="1">
    <location>
        <begin position="66"/>
        <end position="85"/>
    </location>
</feature>